<dbReference type="FunFam" id="3.30.160.60:FF:000110">
    <property type="entry name" value="Zinc finger protein-like"/>
    <property type="match status" value="1"/>
</dbReference>
<dbReference type="FunFam" id="3.30.160.60:FF:000145">
    <property type="entry name" value="Zinc finger protein 574"/>
    <property type="match status" value="1"/>
</dbReference>
<dbReference type="FunFam" id="3.30.160.60:FF:000446">
    <property type="entry name" value="Zinc finger protein"/>
    <property type="match status" value="2"/>
</dbReference>
<dbReference type="GO" id="GO:0008270">
    <property type="term" value="F:zinc ion binding"/>
    <property type="evidence" value="ECO:0007669"/>
    <property type="project" value="UniProtKB-KW"/>
</dbReference>
<dbReference type="GO" id="GO:0003677">
    <property type="term" value="F:DNA binding"/>
    <property type="evidence" value="ECO:0007669"/>
    <property type="project" value="UniProtKB-KW"/>
</dbReference>
<dbReference type="FunFam" id="3.30.160.60:FF:002716">
    <property type="entry name" value="Zinc finger protein 212"/>
    <property type="match status" value="1"/>
</dbReference>
<evidence type="ECO:0000256" key="6">
    <source>
        <dbReference type="ARBA" id="ARBA00022833"/>
    </source>
</evidence>
<comment type="subcellular location">
    <subcellularLocation>
        <location evidence="1">Nucleus</location>
    </subcellularLocation>
</comment>
<evidence type="ECO:0000256" key="1">
    <source>
        <dbReference type="ARBA" id="ARBA00004123"/>
    </source>
</evidence>
<dbReference type="Proteomes" id="UP000694557">
    <property type="component" value="Unassembled WGS sequence"/>
</dbReference>
<feature type="domain" description="C2H2-type" evidence="13">
    <location>
        <begin position="311"/>
        <end position="338"/>
    </location>
</feature>
<evidence type="ECO:0000256" key="3">
    <source>
        <dbReference type="ARBA" id="ARBA00022723"/>
    </source>
</evidence>
<dbReference type="InterPro" id="IPR036236">
    <property type="entry name" value="Znf_C2H2_sf"/>
</dbReference>
<gene>
    <name evidence="14" type="primary">LOC109886720</name>
</gene>
<dbReference type="PROSITE" id="PS00028">
    <property type="entry name" value="ZINC_FINGER_C2H2_1"/>
    <property type="match status" value="14"/>
</dbReference>
<keyword evidence="8" id="KW-0238">DNA-binding</keyword>
<evidence type="ECO:0000313" key="14">
    <source>
        <dbReference type="Ensembl" id="ENSOKIP00005037033.1"/>
    </source>
</evidence>
<dbReference type="PROSITE" id="PS50157">
    <property type="entry name" value="ZINC_FINGER_C2H2_2"/>
    <property type="match status" value="13"/>
</dbReference>
<dbReference type="GO" id="GO:0005634">
    <property type="term" value="C:nucleus"/>
    <property type="evidence" value="ECO:0007669"/>
    <property type="project" value="UniProtKB-SubCell"/>
</dbReference>
<reference evidence="14" key="1">
    <citation type="submission" date="2025-05" db="UniProtKB">
        <authorList>
            <consortium name="Ensembl"/>
        </authorList>
    </citation>
    <scope>IDENTIFICATION</scope>
</reference>
<evidence type="ECO:0000256" key="9">
    <source>
        <dbReference type="ARBA" id="ARBA00023163"/>
    </source>
</evidence>
<dbReference type="PANTHER" id="PTHR16515:SF58">
    <property type="entry name" value="ZINC FINGER PROTEIN 22"/>
    <property type="match status" value="1"/>
</dbReference>
<organism evidence="14 15">
    <name type="scientific">Oncorhynchus kisutch</name>
    <name type="common">Coho salmon</name>
    <name type="synonym">Salmo kisutch</name>
    <dbReference type="NCBI Taxonomy" id="8019"/>
    <lineage>
        <taxon>Eukaryota</taxon>
        <taxon>Metazoa</taxon>
        <taxon>Chordata</taxon>
        <taxon>Craniata</taxon>
        <taxon>Vertebrata</taxon>
        <taxon>Euteleostomi</taxon>
        <taxon>Actinopterygii</taxon>
        <taxon>Neopterygii</taxon>
        <taxon>Teleostei</taxon>
        <taxon>Protacanthopterygii</taxon>
        <taxon>Salmoniformes</taxon>
        <taxon>Salmonidae</taxon>
        <taxon>Salmoninae</taxon>
        <taxon>Oncorhynchus</taxon>
    </lineage>
</organism>
<dbReference type="InterPro" id="IPR013087">
    <property type="entry name" value="Znf_C2H2_type"/>
</dbReference>
<evidence type="ECO:0000256" key="5">
    <source>
        <dbReference type="ARBA" id="ARBA00022771"/>
    </source>
</evidence>
<keyword evidence="7" id="KW-0805">Transcription regulation</keyword>
<dbReference type="PANTHER" id="PTHR16515">
    <property type="entry name" value="PR DOMAIN ZINC FINGER PROTEIN"/>
    <property type="match status" value="1"/>
</dbReference>
<feature type="domain" description="C2H2-type" evidence="13">
    <location>
        <begin position="565"/>
        <end position="592"/>
    </location>
</feature>
<name>A0A8C7G2Z1_ONCKI</name>
<feature type="domain" description="C2H2-type" evidence="13">
    <location>
        <begin position="535"/>
        <end position="564"/>
    </location>
</feature>
<dbReference type="Ensembl" id="ENSOKIT00005039103.1">
    <property type="protein sequence ID" value="ENSOKIP00005037033.1"/>
    <property type="gene ID" value="ENSOKIG00005015816.1"/>
</dbReference>
<keyword evidence="15" id="KW-1185">Reference proteome</keyword>
<feature type="domain" description="C2H2-type" evidence="13">
    <location>
        <begin position="423"/>
        <end position="450"/>
    </location>
</feature>
<feature type="domain" description="C2H2-type" evidence="13">
    <location>
        <begin position="592"/>
        <end position="618"/>
    </location>
</feature>
<dbReference type="Gene3D" id="3.30.160.60">
    <property type="entry name" value="Classic Zinc Finger"/>
    <property type="match status" value="13"/>
</dbReference>
<proteinExistence type="inferred from homology"/>
<comment type="similarity">
    <text evidence="2">Belongs to the krueppel C2H2-type zinc-finger protein family.</text>
</comment>
<keyword evidence="3" id="KW-0479">Metal-binding</keyword>
<feature type="domain" description="C2H2-type" evidence="13">
    <location>
        <begin position="367"/>
        <end position="394"/>
    </location>
</feature>
<feature type="domain" description="C2H2-type" evidence="13">
    <location>
        <begin position="507"/>
        <end position="534"/>
    </location>
</feature>
<keyword evidence="6" id="KW-0862">Zinc</keyword>
<feature type="domain" description="C2H2-type" evidence="13">
    <location>
        <begin position="451"/>
        <end position="478"/>
    </location>
</feature>
<evidence type="ECO:0000256" key="11">
    <source>
        <dbReference type="PROSITE-ProRule" id="PRU00042"/>
    </source>
</evidence>
<feature type="domain" description="C2H2-type" evidence="13">
    <location>
        <begin position="479"/>
        <end position="506"/>
    </location>
</feature>
<keyword evidence="5 11" id="KW-0863">Zinc-finger</keyword>
<dbReference type="Pfam" id="PF00096">
    <property type="entry name" value="zf-C2H2"/>
    <property type="match status" value="12"/>
</dbReference>
<dbReference type="AlphaFoldDB" id="A0A8C7G2Z1"/>
<dbReference type="SMART" id="SM00355">
    <property type="entry name" value="ZnF_C2H2"/>
    <property type="match status" value="14"/>
</dbReference>
<feature type="region of interest" description="Disordered" evidence="12">
    <location>
        <begin position="31"/>
        <end position="95"/>
    </location>
</feature>
<dbReference type="Ensembl" id="ENSOKIT00005039114.1">
    <property type="protein sequence ID" value="ENSOKIP00005037044.1"/>
    <property type="gene ID" value="ENSOKIG00005015816.1"/>
</dbReference>
<dbReference type="SUPFAM" id="SSF57667">
    <property type="entry name" value="beta-beta-alpha zinc fingers"/>
    <property type="match status" value="7"/>
</dbReference>
<feature type="domain" description="C2H2-type" evidence="13">
    <location>
        <begin position="236"/>
        <end position="259"/>
    </location>
</feature>
<dbReference type="FunFam" id="3.30.160.60:FF:000759">
    <property type="entry name" value="zinc finger protein 16"/>
    <property type="match status" value="1"/>
</dbReference>
<feature type="region of interest" description="Disordered" evidence="12">
    <location>
        <begin position="207"/>
        <end position="231"/>
    </location>
</feature>
<evidence type="ECO:0000256" key="10">
    <source>
        <dbReference type="ARBA" id="ARBA00023242"/>
    </source>
</evidence>
<protein>
    <submittedName>
        <fullName evidence="14">Gastrula zinc finger protein XlCGF57.1-like</fullName>
    </submittedName>
</protein>
<feature type="compositionally biased region" description="Basic residues" evidence="12">
    <location>
        <begin position="31"/>
        <end position="50"/>
    </location>
</feature>
<dbReference type="InterPro" id="IPR050331">
    <property type="entry name" value="Zinc_finger"/>
</dbReference>
<feature type="domain" description="C2H2-type" evidence="13">
    <location>
        <begin position="395"/>
        <end position="422"/>
    </location>
</feature>
<feature type="compositionally biased region" description="Basic and acidic residues" evidence="12">
    <location>
        <begin position="57"/>
        <end position="73"/>
    </location>
</feature>
<keyword evidence="4" id="KW-0677">Repeat</keyword>
<evidence type="ECO:0000313" key="15">
    <source>
        <dbReference type="Proteomes" id="UP000694557"/>
    </source>
</evidence>
<dbReference type="FunFam" id="3.30.160.60:FF:000065">
    <property type="entry name" value="B-cell CLL/lymphoma 6, member B"/>
    <property type="match status" value="1"/>
</dbReference>
<evidence type="ECO:0000256" key="2">
    <source>
        <dbReference type="ARBA" id="ARBA00006991"/>
    </source>
</evidence>
<dbReference type="GO" id="GO:0010468">
    <property type="term" value="P:regulation of gene expression"/>
    <property type="evidence" value="ECO:0007669"/>
    <property type="project" value="TreeGrafter"/>
</dbReference>
<keyword evidence="10" id="KW-0539">Nucleus</keyword>
<keyword evidence="9" id="KW-0804">Transcription</keyword>
<evidence type="ECO:0000259" key="13">
    <source>
        <dbReference type="PROSITE" id="PS50157"/>
    </source>
</evidence>
<dbReference type="GeneTree" id="ENSGT01150000286971"/>
<dbReference type="FunFam" id="3.30.160.60:FF:001480">
    <property type="entry name" value="Si:cabz01071911.3"/>
    <property type="match status" value="1"/>
</dbReference>
<dbReference type="FunFam" id="3.30.160.60:FF:000624">
    <property type="entry name" value="zinc finger protein 697"/>
    <property type="match status" value="2"/>
</dbReference>
<sequence length="618" mass="70917">MFTHIVDVFITKSNVSKEDIRGTLVNKMKIKQRSKTTQLHKKTMGTKRHGNLGITQTEHDPQSGDDSTGRDESDCTQALSKSTSSNHHSDSSPLHKDPVVVLTRLAEVVVKTLLRDIKVCLVKEVTDVRRDEDNHGGSPQFFPCPHCTISFTDCYFLENHIKTKHQKQYLAMLRSQVSKSKIVYGPTHSCAHCSCMFHTPRQLDIHTRQAHPSARPQKPAPPRRTGRPHRVQEKFHTCPQCSRRFKYLGSLLKHCKSLHKMAVVLINGHISCADCEKSFENCWGLGPHRCHEPEGSKPKDAKQMGIKEVGFQCLDCGKILTTPTSLNTHMRIHTGEKPYACKECGKRFSDTSAYRYHLLIHNGVKPFKCQDCGKAFKQKSLLRKHMTVHSGERKYSCSQCDRKFAYRESLKLHLRTHSGERPFKCTVCGKDFADKGYLKTHLKIHSNQKNYHCGVCGQKFIRIGVLNIHLRSHTGERPYHCTVCDKQFARLDHLKNHQRTHTGEKPYTCTECSKSFTQSGDLTKHKRLHTGERPFECSECHKRFICSASLTLHMRTHTHRDVKPYSCQECGKSFYEQSHVNGHMKIHKGKRYSCPHCFLSFARKSNLSKHLLRRHKPK</sequence>
<accession>A0A8C7G2Z1</accession>
<evidence type="ECO:0000256" key="12">
    <source>
        <dbReference type="SAM" id="MobiDB-lite"/>
    </source>
</evidence>
<evidence type="ECO:0000256" key="4">
    <source>
        <dbReference type="ARBA" id="ARBA00022737"/>
    </source>
</evidence>
<evidence type="ECO:0000256" key="7">
    <source>
        <dbReference type="ARBA" id="ARBA00023015"/>
    </source>
</evidence>
<feature type="domain" description="C2H2-type" evidence="13">
    <location>
        <begin position="339"/>
        <end position="366"/>
    </location>
</feature>
<feature type="domain" description="C2H2-type" evidence="13">
    <location>
        <begin position="188"/>
        <end position="216"/>
    </location>
</feature>
<evidence type="ECO:0000256" key="8">
    <source>
        <dbReference type="ARBA" id="ARBA00023125"/>
    </source>
</evidence>